<keyword evidence="2" id="KW-0813">Transport</keyword>
<protein>
    <submittedName>
        <fullName evidence="10">MFS general substrate transporter</fullName>
    </submittedName>
</protein>
<keyword evidence="5 8" id="KW-1133">Transmembrane helix</keyword>
<comment type="similarity">
    <text evidence="7">Belongs to the major facilitator superfamily. DHA1 family. Polyamines/proton antiporter (TC 2.A.1.2.16) subfamily.</text>
</comment>
<keyword evidence="3" id="KW-1003">Cell membrane</keyword>
<dbReference type="PANTHER" id="PTHR23502">
    <property type="entry name" value="MAJOR FACILITATOR SUPERFAMILY"/>
    <property type="match status" value="1"/>
</dbReference>
<dbReference type="PROSITE" id="PS00216">
    <property type="entry name" value="SUGAR_TRANSPORT_1"/>
    <property type="match status" value="1"/>
</dbReference>
<feature type="transmembrane region" description="Helical" evidence="8">
    <location>
        <begin position="417"/>
        <end position="439"/>
    </location>
</feature>
<dbReference type="Pfam" id="PF07690">
    <property type="entry name" value="MFS_1"/>
    <property type="match status" value="1"/>
</dbReference>
<dbReference type="PROSITE" id="PS50850">
    <property type="entry name" value="MFS"/>
    <property type="match status" value="1"/>
</dbReference>
<evidence type="ECO:0000313" key="10">
    <source>
        <dbReference type="EMBL" id="PVH95138.1"/>
    </source>
</evidence>
<feature type="transmembrane region" description="Helical" evidence="8">
    <location>
        <begin position="169"/>
        <end position="191"/>
    </location>
</feature>
<evidence type="ECO:0000259" key="9">
    <source>
        <dbReference type="PROSITE" id="PS50850"/>
    </source>
</evidence>
<feature type="transmembrane region" description="Helical" evidence="8">
    <location>
        <begin position="388"/>
        <end position="411"/>
    </location>
</feature>
<feature type="transmembrane region" description="Helical" evidence="8">
    <location>
        <begin position="460"/>
        <end position="479"/>
    </location>
</feature>
<dbReference type="OrthoDB" id="3365399at2759"/>
<feature type="transmembrane region" description="Helical" evidence="8">
    <location>
        <begin position="485"/>
        <end position="503"/>
    </location>
</feature>
<dbReference type="InterPro" id="IPR011701">
    <property type="entry name" value="MFS"/>
</dbReference>
<evidence type="ECO:0000256" key="5">
    <source>
        <dbReference type="ARBA" id="ARBA00022989"/>
    </source>
</evidence>
<dbReference type="Gene3D" id="1.20.1720.10">
    <property type="entry name" value="Multidrug resistance protein D"/>
    <property type="match status" value="1"/>
</dbReference>
<evidence type="ECO:0000256" key="2">
    <source>
        <dbReference type="ARBA" id="ARBA00022448"/>
    </source>
</evidence>
<dbReference type="GO" id="GO:0042908">
    <property type="term" value="P:xenobiotic transport"/>
    <property type="evidence" value="ECO:0007669"/>
    <property type="project" value="UniProtKB-ARBA"/>
</dbReference>
<comment type="subcellular location">
    <subcellularLocation>
        <location evidence="1">Cell membrane</location>
        <topology evidence="1">Multi-pass membrane protein</topology>
    </subcellularLocation>
</comment>
<evidence type="ECO:0000256" key="1">
    <source>
        <dbReference type="ARBA" id="ARBA00004651"/>
    </source>
</evidence>
<dbReference type="Proteomes" id="UP000244855">
    <property type="component" value="Unassembled WGS sequence"/>
</dbReference>
<reference evidence="10 11" key="1">
    <citation type="journal article" date="2018" name="Sci. Rep.">
        <title>Comparative genomics provides insights into the lifestyle and reveals functional heterogeneity of dark septate endophytic fungi.</title>
        <authorList>
            <person name="Knapp D.G."/>
            <person name="Nemeth J.B."/>
            <person name="Barry K."/>
            <person name="Hainaut M."/>
            <person name="Henrissat B."/>
            <person name="Johnson J."/>
            <person name="Kuo A."/>
            <person name="Lim J.H.P."/>
            <person name="Lipzen A."/>
            <person name="Nolan M."/>
            <person name="Ohm R.A."/>
            <person name="Tamas L."/>
            <person name="Grigoriev I.V."/>
            <person name="Spatafora J.W."/>
            <person name="Nagy L.G."/>
            <person name="Kovacs G.M."/>
        </authorList>
    </citation>
    <scope>NUCLEOTIDE SEQUENCE [LARGE SCALE GENOMIC DNA]</scope>
    <source>
        <strain evidence="10 11">DSE2036</strain>
    </source>
</reference>
<proteinExistence type="inferred from homology"/>
<keyword evidence="11" id="KW-1185">Reference proteome</keyword>
<dbReference type="InterPro" id="IPR020846">
    <property type="entry name" value="MFS_dom"/>
</dbReference>
<dbReference type="InterPro" id="IPR005829">
    <property type="entry name" value="Sugar_transporter_CS"/>
</dbReference>
<evidence type="ECO:0000256" key="3">
    <source>
        <dbReference type="ARBA" id="ARBA00022475"/>
    </source>
</evidence>
<feature type="transmembrane region" description="Helical" evidence="8">
    <location>
        <begin position="116"/>
        <end position="133"/>
    </location>
</feature>
<dbReference type="InterPro" id="IPR036259">
    <property type="entry name" value="MFS_trans_sf"/>
</dbReference>
<feature type="transmembrane region" description="Helical" evidence="8">
    <location>
        <begin position="318"/>
        <end position="338"/>
    </location>
</feature>
<evidence type="ECO:0000256" key="6">
    <source>
        <dbReference type="ARBA" id="ARBA00023136"/>
    </source>
</evidence>
<keyword evidence="6 8" id="KW-0472">Membrane</keyword>
<organism evidence="10 11">
    <name type="scientific">Periconia macrospinosa</name>
    <dbReference type="NCBI Taxonomy" id="97972"/>
    <lineage>
        <taxon>Eukaryota</taxon>
        <taxon>Fungi</taxon>
        <taxon>Dikarya</taxon>
        <taxon>Ascomycota</taxon>
        <taxon>Pezizomycotina</taxon>
        <taxon>Dothideomycetes</taxon>
        <taxon>Pleosporomycetidae</taxon>
        <taxon>Pleosporales</taxon>
        <taxon>Massarineae</taxon>
        <taxon>Periconiaceae</taxon>
        <taxon>Periconia</taxon>
    </lineage>
</organism>
<feature type="domain" description="Major facilitator superfamily (MFS) profile" evidence="9">
    <location>
        <begin position="78"/>
        <end position="508"/>
    </location>
</feature>
<dbReference type="EMBL" id="KZ805507">
    <property type="protein sequence ID" value="PVH95138.1"/>
    <property type="molecule type" value="Genomic_DNA"/>
</dbReference>
<dbReference type="SUPFAM" id="SSF103473">
    <property type="entry name" value="MFS general substrate transporter"/>
    <property type="match status" value="1"/>
</dbReference>
<dbReference type="PANTHER" id="PTHR23502:SF186">
    <property type="entry name" value="MAJOR FACILITATOR SUPERFAMILY (MFS) PROFILE DOMAIN-CONTAINING PROTEIN"/>
    <property type="match status" value="1"/>
</dbReference>
<feature type="transmembrane region" description="Helical" evidence="8">
    <location>
        <begin position="76"/>
        <end position="96"/>
    </location>
</feature>
<feature type="transmembrane region" description="Helical" evidence="8">
    <location>
        <begin position="234"/>
        <end position="252"/>
    </location>
</feature>
<dbReference type="GO" id="GO:0140115">
    <property type="term" value="P:export across plasma membrane"/>
    <property type="evidence" value="ECO:0007669"/>
    <property type="project" value="UniProtKB-ARBA"/>
</dbReference>
<evidence type="ECO:0000256" key="4">
    <source>
        <dbReference type="ARBA" id="ARBA00022692"/>
    </source>
</evidence>
<name>A0A2V1DAL7_9PLEO</name>
<dbReference type="STRING" id="97972.A0A2V1DAL7"/>
<dbReference type="GO" id="GO:0022857">
    <property type="term" value="F:transmembrane transporter activity"/>
    <property type="evidence" value="ECO:0007669"/>
    <property type="project" value="InterPro"/>
</dbReference>
<dbReference type="Gene3D" id="1.20.1250.20">
    <property type="entry name" value="MFS general substrate transporter like domains"/>
    <property type="match status" value="1"/>
</dbReference>
<accession>A0A2V1DAL7</accession>
<dbReference type="GO" id="GO:0005886">
    <property type="term" value="C:plasma membrane"/>
    <property type="evidence" value="ECO:0007669"/>
    <property type="project" value="UniProtKB-SubCell"/>
</dbReference>
<evidence type="ECO:0000256" key="7">
    <source>
        <dbReference type="ARBA" id="ARBA00038459"/>
    </source>
</evidence>
<feature type="transmembrane region" description="Helical" evidence="8">
    <location>
        <begin position="145"/>
        <end position="163"/>
    </location>
</feature>
<evidence type="ECO:0000313" key="11">
    <source>
        <dbReference type="Proteomes" id="UP000244855"/>
    </source>
</evidence>
<feature type="transmembrane region" description="Helical" evidence="8">
    <location>
        <begin position="203"/>
        <end position="228"/>
    </location>
</feature>
<gene>
    <name evidence="10" type="ORF">DM02DRAFT_645504</name>
</gene>
<feature type="transmembrane region" description="Helical" evidence="8">
    <location>
        <begin position="344"/>
        <end position="367"/>
    </location>
</feature>
<dbReference type="AlphaFoldDB" id="A0A2V1DAL7"/>
<evidence type="ECO:0000256" key="8">
    <source>
        <dbReference type="SAM" id="Phobius"/>
    </source>
</evidence>
<keyword evidence="4 8" id="KW-0812">Transmembrane</keyword>
<sequence length="530" mass="57545">MPDSTREQWKNPFPMIPIAKQPDSTIGSDAFAGSCYPMPTAHPSDPLFRDFDPKFEVMWANDGSDMPKNWPAWYRGMILACISFATLVVIMTSTAYAPGIPGMMDSFGIENKTVPILGVTTYLFGLALGPLVLAPLSEIYGRRPVYIVSLLLFSIFLIPSAIAQNLETILVTRFLAAFVGSVVMSGSPGTLNDICDDRTRTRYLSIWILGAVNGPVIGPVFAGIIVQYAGWRWISWWLVILAFVSCAMMAGLKETHGNVILRQRCEILKTIDGRFWSQASIGENVSIFDRLNASLRQPINMCLHYDNANILFRTFWDLYVAIVYAILYLCIVGYPIVFSQMRGWSPAVASLPFLSIGLGSCLTVIAEPKIQAITKRISSQTTGASTDSTLPIILVGGTLIPIGQLLFAVSATPPNSAVVPILAGFPLGIGNMLVFLYVANYLATCYKAHAASALAGHASMRYLGAALLPLLAPVMYGYLGPLVTGLILMAILTVLAAVPILFIKRGEYFKAGSRLAHGSSVCREKGCRTS</sequence>